<dbReference type="OrthoDB" id="10589269at2759"/>
<feature type="compositionally biased region" description="Low complexity" evidence="1">
    <location>
        <begin position="9"/>
        <end position="19"/>
    </location>
</feature>
<evidence type="ECO:0000256" key="1">
    <source>
        <dbReference type="SAM" id="MobiDB-lite"/>
    </source>
</evidence>
<reference evidence="2" key="1">
    <citation type="journal article" date="2020" name="Fungal Divers.">
        <title>Resolving the Mortierellaceae phylogeny through synthesis of multi-gene phylogenetics and phylogenomics.</title>
        <authorList>
            <person name="Vandepol N."/>
            <person name="Liber J."/>
            <person name="Desiro A."/>
            <person name="Na H."/>
            <person name="Kennedy M."/>
            <person name="Barry K."/>
            <person name="Grigoriev I.V."/>
            <person name="Miller A.N."/>
            <person name="O'Donnell K."/>
            <person name="Stajich J.E."/>
            <person name="Bonito G."/>
        </authorList>
    </citation>
    <scope>NUCLEOTIDE SEQUENCE</scope>
    <source>
        <strain evidence="2">KOD948</strain>
    </source>
</reference>
<name>A0A9P6PIX1_9FUNG</name>
<sequence length="146" mass="17021">MLRQKKIAQQQQQQQQQQQHQHEHGVEDAADESIEEQPWIELTDSASEDSGDESLEKKDGAGPLNENDTDDEDDSQDNKKDGAAFYDQFEYDEWTGRTRARHDRAAAAKERQNKRAPLIERMTMIVSQAKAFKGDWYMKNIYKFEQ</sequence>
<dbReference type="Proteomes" id="UP000726737">
    <property type="component" value="Unassembled WGS sequence"/>
</dbReference>
<feature type="region of interest" description="Disordered" evidence="1">
    <location>
        <begin position="1"/>
        <end position="85"/>
    </location>
</feature>
<organism evidence="2 3">
    <name type="scientific">Mortierella polycephala</name>
    <dbReference type="NCBI Taxonomy" id="41804"/>
    <lineage>
        <taxon>Eukaryota</taxon>
        <taxon>Fungi</taxon>
        <taxon>Fungi incertae sedis</taxon>
        <taxon>Mucoromycota</taxon>
        <taxon>Mortierellomycotina</taxon>
        <taxon>Mortierellomycetes</taxon>
        <taxon>Mortierellales</taxon>
        <taxon>Mortierellaceae</taxon>
        <taxon>Mortierella</taxon>
    </lineage>
</organism>
<accession>A0A9P6PIX1</accession>
<evidence type="ECO:0000313" key="2">
    <source>
        <dbReference type="EMBL" id="KAG0246540.1"/>
    </source>
</evidence>
<dbReference type="EMBL" id="JAAAJA010001756">
    <property type="protein sequence ID" value="KAG0246540.1"/>
    <property type="molecule type" value="Genomic_DNA"/>
</dbReference>
<gene>
    <name evidence="2" type="ORF">BG011_002391</name>
</gene>
<dbReference type="AlphaFoldDB" id="A0A9P6PIX1"/>
<proteinExistence type="predicted"/>
<comment type="caution">
    <text evidence="2">The sequence shown here is derived from an EMBL/GenBank/DDBJ whole genome shotgun (WGS) entry which is preliminary data.</text>
</comment>
<keyword evidence="3" id="KW-1185">Reference proteome</keyword>
<protein>
    <submittedName>
        <fullName evidence="2">Uncharacterized protein</fullName>
    </submittedName>
</protein>
<evidence type="ECO:0000313" key="3">
    <source>
        <dbReference type="Proteomes" id="UP000726737"/>
    </source>
</evidence>